<sequence length="376" mass="41019">MLAFVRRRVLALAVPLLMGSAAALAADLPLQKIELPPGFSIELLARVPNARQMALGERSGGGHVLYVGSMGEGKVHALELDAQGRAGKLHVVASGLKMPVGVALRDGALYISAVSRILRLDDIARRLADPPAPKVVRDDLPSETHHGWKFIGFGPDGWLYVPVGAPCNICESDPDRYATILRMQPDGSKLETFARGVRNSVGFDWHPATRELWFSENGRDMLGDEVPPDELNHAPRAGMHFGYPYCHGGALPDPQFGAKRPCSDFTPPAQPLGPHVAALGLRFYTGTQFPEAWRGQIFIAEHGSWNRSKRIGYRITSVRLEGNRAVAYTPFATGWLQGESPWGRPADVLVAPDGSLLVSDDHADAIYRIRHTRPAR</sequence>
<dbReference type="RefSeq" id="WP_173120534.1">
    <property type="nucleotide sequence ID" value="NZ_JABRWJ010000001.1"/>
</dbReference>
<feature type="signal peptide" evidence="1">
    <location>
        <begin position="1"/>
        <end position="25"/>
    </location>
</feature>
<proteinExistence type="predicted"/>
<dbReference type="PANTHER" id="PTHR33546:SF1">
    <property type="entry name" value="LARGE, MULTIFUNCTIONAL SECRETED PROTEIN"/>
    <property type="match status" value="1"/>
</dbReference>
<evidence type="ECO:0000313" key="4">
    <source>
        <dbReference type="Proteomes" id="UP000737171"/>
    </source>
</evidence>
<keyword evidence="4" id="KW-1185">Reference proteome</keyword>
<dbReference type="InterPro" id="IPR011041">
    <property type="entry name" value="Quinoprot_gluc/sorb_DH_b-prop"/>
</dbReference>
<dbReference type="EMBL" id="JABRWJ010000001">
    <property type="protein sequence ID" value="NRF65998.1"/>
    <property type="molecule type" value="Genomic_DNA"/>
</dbReference>
<dbReference type="SUPFAM" id="SSF50952">
    <property type="entry name" value="Soluble quinoprotein glucose dehydrogenase"/>
    <property type="match status" value="1"/>
</dbReference>
<dbReference type="Gene3D" id="2.120.10.30">
    <property type="entry name" value="TolB, C-terminal domain"/>
    <property type="match status" value="1"/>
</dbReference>
<dbReference type="Pfam" id="PF07995">
    <property type="entry name" value="GSDH"/>
    <property type="match status" value="1"/>
</dbReference>
<keyword evidence="1" id="KW-0732">Signal</keyword>
<evidence type="ECO:0000256" key="1">
    <source>
        <dbReference type="SAM" id="SignalP"/>
    </source>
</evidence>
<evidence type="ECO:0000313" key="3">
    <source>
        <dbReference type="EMBL" id="NRF65998.1"/>
    </source>
</evidence>
<name>A0ABX2ED67_9BURK</name>
<evidence type="ECO:0000259" key="2">
    <source>
        <dbReference type="Pfam" id="PF07995"/>
    </source>
</evidence>
<comment type="caution">
    <text evidence="3">The sequence shown here is derived from an EMBL/GenBank/DDBJ whole genome shotgun (WGS) entry which is preliminary data.</text>
</comment>
<accession>A0ABX2ED67</accession>
<feature type="domain" description="Glucose/Sorbosone dehydrogenase" evidence="2">
    <location>
        <begin position="142"/>
        <end position="365"/>
    </location>
</feature>
<dbReference type="InterPro" id="IPR011042">
    <property type="entry name" value="6-blade_b-propeller_TolB-like"/>
</dbReference>
<reference evidence="3 4" key="1">
    <citation type="submission" date="2020-05" db="EMBL/GenBank/DDBJ databases">
        <title>Aquincola sp. isolate from soil.</title>
        <authorList>
            <person name="Han J."/>
            <person name="Kim D.-U."/>
        </authorList>
    </citation>
    <scope>NUCLEOTIDE SEQUENCE [LARGE SCALE GENOMIC DNA]</scope>
    <source>
        <strain evidence="3 4">S2</strain>
    </source>
</reference>
<protein>
    <submittedName>
        <fullName evidence="3">Sorbosone dehydrogenase family protein</fullName>
    </submittedName>
</protein>
<organism evidence="3 4">
    <name type="scientific">Pseudaquabacterium terrae</name>
    <dbReference type="NCBI Taxonomy" id="2732868"/>
    <lineage>
        <taxon>Bacteria</taxon>
        <taxon>Pseudomonadati</taxon>
        <taxon>Pseudomonadota</taxon>
        <taxon>Betaproteobacteria</taxon>
        <taxon>Burkholderiales</taxon>
        <taxon>Sphaerotilaceae</taxon>
        <taxon>Pseudaquabacterium</taxon>
    </lineage>
</organism>
<feature type="chain" id="PRO_5045971913" evidence="1">
    <location>
        <begin position="26"/>
        <end position="376"/>
    </location>
</feature>
<dbReference type="InterPro" id="IPR012938">
    <property type="entry name" value="Glc/Sorbosone_DH"/>
</dbReference>
<dbReference type="Proteomes" id="UP000737171">
    <property type="component" value="Unassembled WGS sequence"/>
</dbReference>
<gene>
    <name evidence="3" type="ORF">HLB44_03245</name>
</gene>
<dbReference type="PANTHER" id="PTHR33546">
    <property type="entry name" value="LARGE, MULTIFUNCTIONAL SECRETED PROTEIN-RELATED"/>
    <property type="match status" value="1"/>
</dbReference>